<feature type="transmembrane region" description="Helical" evidence="1">
    <location>
        <begin position="42"/>
        <end position="60"/>
    </location>
</feature>
<proteinExistence type="predicted"/>
<accession>A0A848NSR5</accession>
<reference evidence="2 3" key="1">
    <citation type="submission" date="2020-04" db="EMBL/GenBank/DDBJ databases">
        <title>Ralstonia insidiosa genome sequencing and assembly.</title>
        <authorList>
            <person name="Martins R.C.R."/>
            <person name="Perdigao-Neto L.V."/>
            <person name="Levin A.S.S."/>
            <person name="Costa S.F."/>
        </authorList>
    </citation>
    <scope>NUCLEOTIDE SEQUENCE [LARGE SCALE GENOMIC DNA]</scope>
    <source>
        <strain evidence="2 3">5047</strain>
    </source>
</reference>
<evidence type="ECO:0000313" key="2">
    <source>
        <dbReference type="EMBL" id="NMV38142.1"/>
    </source>
</evidence>
<name>A0A848NSR5_9RALS</name>
<gene>
    <name evidence="2" type="ORF">HGR00_09505</name>
</gene>
<organism evidence="2 3">
    <name type="scientific">Ralstonia insidiosa</name>
    <dbReference type="NCBI Taxonomy" id="190721"/>
    <lineage>
        <taxon>Bacteria</taxon>
        <taxon>Pseudomonadati</taxon>
        <taxon>Pseudomonadota</taxon>
        <taxon>Betaproteobacteria</taxon>
        <taxon>Burkholderiales</taxon>
        <taxon>Burkholderiaceae</taxon>
        <taxon>Ralstonia</taxon>
    </lineage>
</organism>
<keyword evidence="1" id="KW-0472">Membrane</keyword>
<sequence>MLDWIAGFILDVVGGHFLWGTGAVLVRVFTLNRCDPKQMGQNPVFILGLSFWVVVVLFVCRQII</sequence>
<protein>
    <submittedName>
        <fullName evidence="2">Uncharacterized protein</fullName>
    </submittedName>
</protein>
<dbReference type="Proteomes" id="UP000575469">
    <property type="component" value="Unassembled WGS sequence"/>
</dbReference>
<evidence type="ECO:0000313" key="3">
    <source>
        <dbReference type="Proteomes" id="UP000575469"/>
    </source>
</evidence>
<keyword evidence="1" id="KW-1133">Transmembrane helix</keyword>
<comment type="caution">
    <text evidence="2">The sequence shown here is derived from an EMBL/GenBank/DDBJ whole genome shotgun (WGS) entry which is preliminary data.</text>
</comment>
<dbReference type="EMBL" id="JABBZM010000007">
    <property type="protein sequence ID" value="NMV38142.1"/>
    <property type="molecule type" value="Genomic_DNA"/>
</dbReference>
<evidence type="ECO:0000256" key="1">
    <source>
        <dbReference type="SAM" id="Phobius"/>
    </source>
</evidence>
<dbReference type="RefSeq" id="WP_048932455.1">
    <property type="nucleotide sequence ID" value="NZ_JABBZM010000007.1"/>
</dbReference>
<dbReference type="AlphaFoldDB" id="A0A848NSR5"/>
<keyword evidence="1" id="KW-0812">Transmembrane</keyword>
<feature type="transmembrane region" description="Helical" evidence="1">
    <location>
        <begin position="7"/>
        <end position="30"/>
    </location>
</feature>